<sequence>MAASKAAEPLTAKALALAIASVEGYVAELSEDAAGREALAIARFNLARTYLRLGLDLRAEAVLDETVRRSPSPRQTQALLGLARAEFGPDLAETLDARVAALDAEPRAALRIECGAPCSASVDGFPVPTGTSWVYPGSHVVHVVGKDERTPSVTQVVEAQPGAATSAAEVRFAVAPPPLVATERAGPPAGPPIPPTLTRGPMVRRKVEIGGVVVASLTAVAGVVIVASTSCDRYPTGCATGQPIGGSLIAAGLGSLAIWIPVFAVDEGRRRRGREASPRAQLELGRLRF</sequence>
<accession>A6FWP5</accession>
<evidence type="ECO:0000313" key="2">
    <source>
        <dbReference type="EMBL" id="EDM81719.1"/>
    </source>
</evidence>
<dbReference type="AlphaFoldDB" id="A6FWP5"/>
<dbReference type="EMBL" id="ABCS01000001">
    <property type="protein sequence ID" value="EDM81719.1"/>
    <property type="molecule type" value="Genomic_DNA"/>
</dbReference>
<dbReference type="Proteomes" id="UP000005801">
    <property type="component" value="Unassembled WGS sequence"/>
</dbReference>
<keyword evidence="3" id="KW-1185">Reference proteome</keyword>
<evidence type="ECO:0000256" key="1">
    <source>
        <dbReference type="SAM" id="Phobius"/>
    </source>
</evidence>
<keyword evidence="1" id="KW-0472">Membrane</keyword>
<evidence type="ECO:0000313" key="3">
    <source>
        <dbReference type="Proteomes" id="UP000005801"/>
    </source>
</evidence>
<feature type="transmembrane region" description="Helical" evidence="1">
    <location>
        <begin position="247"/>
        <end position="265"/>
    </location>
</feature>
<comment type="caution">
    <text evidence="2">The sequence shown here is derived from an EMBL/GenBank/DDBJ whole genome shotgun (WGS) entry which is preliminary data.</text>
</comment>
<organism evidence="2 3">
    <name type="scientific">Plesiocystis pacifica SIR-1</name>
    <dbReference type="NCBI Taxonomy" id="391625"/>
    <lineage>
        <taxon>Bacteria</taxon>
        <taxon>Pseudomonadati</taxon>
        <taxon>Myxococcota</taxon>
        <taxon>Polyangia</taxon>
        <taxon>Nannocystales</taxon>
        <taxon>Nannocystaceae</taxon>
        <taxon>Plesiocystis</taxon>
    </lineage>
</organism>
<reference evidence="2 3" key="1">
    <citation type="submission" date="2007-06" db="EMBL/GenBank/DDBJ databases">
        <authorList>
            <person name="Shimkets L."/>
            <person name="Ferriera S."/>
            <person name="Johnson J."/>
            <person name="Kravitz S."/>
            <person name="Beeson K."/>
            <person name="Sutton G."/>
            <person name="Rogers Y.-H."/>
            <person name="Friedman R."/>
            <person name="Frazier M."/>
            <person name="Venter J.C."/>
        </authorList>
    </citation>
    <scope>NUCLEOTIDE SEQUENCE [LARGE SCALE GENOMIC DNA]</scope>
    <source>
        <strain evidence="2 3">SIR-1</strain>
    </source>
</reference>
<proteinExistence type="predicted"/>
<gene>
    <name evidence="2" type="ORF">PPSIR1_04613</name>
</gene>
<keyword evidence="1" id="KW-1133">Transmembrane helix</keyword>
<keyword evidence="1" id="KW-0812">Transmembrane</keyword>
<feature type="transmembrane region" description="Helical" evidence="1">
    <location>
        <begin position="209"/>
        <end position="227"/>
    </location>
</feature>
<protein>
    <submittedName>
        <fullName evidence="2">Uncharacterized protein</fullName>
    </submittedName>
</protein>
<name>A6FWP5_9BACT</name>